<dbReference type="InterPro" id="IPR042188">
    <property type="entry name" value="MmgE/PrpD_sf_2"/>
</dbReference>
<evidence type="ECO:0000256" key="1">
    <source>
        <dbReference type="ARBA" id="ARBA00006174"/>
    </source>
</evidence>
<dbReference type="InterPro" id="IPR042183">
    <property type="entry name" value="MmgE/PrpD_sf_1"/>
</dbReference>
<evidence type="ECO:0000313" key="5">
    <source>
        <dbReference type="Proteomes" id="UP000609531"/>
    </source>
</evidence>
<dbReference type="Proteomes" id="UP000609531">
    <property type="component" value="Unassembled WGS sequence"/>
</dbReference>
<dbReference type="GO" id="GO:0016829">
    <property type="term" value="F:lyase activity"/>
    <property type="evidence" value="ECO:0007669"/>
    <property type="project" value="InterPro"/>
</dbReference>
<comment type="similarity">
    <text evidence="1">Belongs to the PrpD family.</text>
</comment>
<dbReference type="InterPro" id="IPR005656">
    <property type="entry name" value="MmgE_PrpD"/>
</dbReference>
<dbReference type="SUPFAM" id="SSF103378">
    <property type="entry name" value="2-methylcitrate dehydratase PrpD"/>
    <property type="match status" value="1"/>
</dbReference>
<dbReference type="InterPro" id="IPR045337">
    <property type="entry name" value="MmgE_PrpD_C"/>
</dbReference>
<dbReference type="Pfam" id="PF03972">
    <property type="entry name" value="MmgE_PrpD_N"/>
    <property type="match status" value="1"/>
</dbReference>
<protein>
    <submittedName>
        <fullName evidence="4">MmgE/PrpD family protein</fullName>
    </submittedName>
</protein>
<dbReference type="RefSeq" id="WP_198884434.1">
    <property type="nucleotide sequence ID" value="NZ_JAEKJA010000031.1"/>
</dbReference>
<gene>
    <name evidence="4" type="ORF">JCR33_22700</name>
</gene>
<keyword evidence="5" id="KW-1185">Reference proteome</keyword>
<dbReference type="EMBL" id="JAEKJA010000031">
    <property type="protein sequence ID" value="MBJ3778528.1"/>
    <property type="molecule type" value="Genomic_DNA"/>
</dbReference>
<feature type="domain" description="MmgE/PrpD C-terminal" evidence="3">
    <location>
        <begin position="279"/>
        <end position="398"/>
    </location>
</feature>
<dbReference type="Gene3D" id="3.30.1330.120">
    <property type="entry name" value="2-methylcitrate dehydratase PrpD"/>
    <property type="match status" value="1"/>
</dbReference>
<evidence type="ECO:0000313" key="4">
    <source>
        <dbReference type="EMBL" id="MBJ3778528.1"/>
    </source>
</evidence>
<evidence type="ECO:0000259" key="2">
    <source>
        <dbReference type="Pfam" id="PF03972"/>
    </source>
</evidence>
<accession>A0A934MI97</accession>
<dbReference type="InterPro" id="IPR036148">
    <property type="entry name" value="MmgE/PrpD_sf"/>
</dbReference>
<organism evidence="4 5">
    <name type="scientific">Acuticoccus mangrovi</name>
    <dbReference type="NCBI Taxonomy" id="2796142"/>
    <lineage>
        <taxon>Bacteria</taxon>
        <taxon>Pseudomonadati</taxon>
        <taxon>Pseudomonadota</taxon>
        <taxon>Alphaproteobacteria</taxon>
        <taxon>Hyphomicrobiales</taxon>
        <taxon>Amorphaceae</taxon>
        <taxon>Acuticoccus</taxon>
    </lineage>
</organism>
<dbReference type="PANTHER" id="PTHR16943:SF8">
    <property type="entry name" value="2-METHYLCITRATE DEHYDRATASE"/>
    <property type="match status" value="1"/>
</dbReference>
<comment type="caution">
    <text evidence="4">The sequence shown here is derived from an EMBL/GenBank/DDBJ whole genome shotgun (WGS) entry which is preliminary data.</text>
</comment>
<evidence type="ECO:0000259" key="3">
    <source>
        <dbReference type="Pfam" id="PF19305"/>
    </source>
</evidence>
<dbReference type="Gene3D" id="1.10.4100.10">
    <property type="entry name" value="2-methylcitrate dehydratase PrpD"/>
    <property type="match status" value="1"/>
</dbReference>
<dbReference type="AlphaFoldDB" id="A0A934MI97"/>
<feature type="domain" description="MmgE/PrpD N-terminal" evidence="2">
    <location>
        <begin position="33"/>
        <end position="242"/>
    </location>
</feature>
<dbReference type="PANTHER" id="PTHR16943">
    <property type="entry name" value="2-METHYLCITRATE DEHYDRATASE-RELATED"/>
    <property type="match status" value="1"/>
</dbReference>
<proteinExistence type="inferred from homology"/>
<reference evidence="4" key="1">
    <citation type="submission" date="2020-12" db="EMBL/GenBank/DDBJ databases">
        <title>Bacterial taxonomy.</title>
        <authorList>
            <person name="Pan X."/>
        </authorList>
    </citation>
    <scope>NUCLEOTIDE SEQUENCE</scope>
    <source>
        <strain evidence="4">B2012</strain>
    </source>
</reference>
<name>A0A934MI97_9HYPH</name>
<dbReference type="Pfam" id="PF19305">
    <property type="entry name" value="MmgE_PrpD_C"/>
    <property type="match status" value="1"/>
</dbReference>
<dbReference type="InterPro" id="IPR045336">
    <property type="entry name" value="MmgE_PrpD_N"/>
</dbReference>
<sequence length="467" mass="48874">MGHRWHTIGPPRCQGAFLQVRIGRTSTDDSLDRLVAFARDVAAAPLADDLAARTALLLVDEMAALLAAASDPRMLAVRDGLLPAGVATAEDAAVATAVALSWMELDEGFTRASCHGGLYLLPVLMTVAAERDSTLGEILSRLAAGYEVLARLAAAYRIARFTWHPHAIWAPVGAALAAALSRGSDQGTTMAALRGAASLAMLGGYEAATDGAEIRNVWGAIGTRNGLAAHRLAELGVDGPAAAPGAVLERLNGTAGAPDVLTADLGTRWAVFDTFVKEHACCQSMHSAIDAALALPALPADAIAQVEIATPRLEMNEVAPMNRLAAQFSLPHAMAVSLLFGDADAPRFREDTIADPRVAALRERVVLSPWPEPLEGPNARPARVTVTLRDGTERAETRLSARRLTDADRTAVVAMKLRRYGEGTGAVAACEALLTDVGGALSRPWRDFAAACFDAPQGAPSPAEAAQ</sequence>